<dbReference type="PROSITE" id="PS50828">
    <property type="entry name" value="SMR"/>
    <property type="match status" value="1"/>
</dbReference>
<proteinExistence type="predicted"/>
<dbReference type="InterPro" id="IPR002625">
    <property type="entry name" value="Smr_dom"/>
</dbReference>
<dbReference type="PANTHER" id="PTHR35562:SF2">
    <property type="entry name" value="DNA ENDONUCLEASE SMRA-RELATED"/>
    <property type="match status" value="1"/>
</dbReference>
<sequence length="188" mass="21210">MKKKPPISKEDLALFRQEMISVRPLKVDTADIHHNQPPKPAPTPRKKTKEETNAPTDNLSDHFGYSELKAEEPLFFARPGLQNRQLSKLRKGQIHISAELDLHGLNSNKARKQLIYFFADCRKRNIRCIRIIHGKGFGSKHNIPVLKNRVNAWLQQLDAVLAFCSAPPHDGGTGAVYVLLKSHNSAQP</sequence>
<feature type="domain" description="Smr" evidence="2">
    <location>
        <begin position="100"/>
        <end position="181"/>
    </location>
</feature>
<accession>A0A3B0ZTV5</accession>
<dbReference type="EMBL" id="UOFO01000034">
    <property type="protein sequence ID" value="VAW84086.1"/>
    <property type="molecule type" value="Genomic_DNA"/>
</dbReference>
<dbReference type="Gene3D" id="3.30.1370.110">
    <property type="match status" value="1"/>
</dbReference>
<evidence type="ECO:0000259" key="2">
    <source>
        <dbReference type="PROSITE" id="PS50828"/>
    </source>
</evidence>
<dbReference type="SMART" id="SM00463">
    <property type="entry name" value="SMR"/>
    <property type="match status" value="1"/>
</dbReference>
<dbReference type="PANTHER" id="PTHR35562">
    <property type="entry name" value="DNA ENDONUCLEASE SMRA-RELATED"/>
    <property type="match status" value="1"/>
</dbReference>
<evidence type="ECO:0000256" key="1">
    <source>
        <dbReference type="SAM" id="MobiDB-lite"/>
    </source>
</evidence>
<reference evidence="3" key="1">
    <citation type="submission" date="2018-06" db="EMBL/GenBank/DDBJ databases">
        <authorList>
            <person name="Zhirakovskaya E."/>
        </authorList>
    </citation>
    <scope>NUCLEOTIDE SEQUENCE</scope>
</reference>
<name>A0A3B0ZTV5_9ZZZZ</name>
<evidence type="ECO:0000313" key="3">
    <source>
        <dbReference type="EMBL" id="VAW84086.1"/>
    </source>
</evidence>
<dbReference type="InterPro" id="IPR036063">
    <property type="entry name" value="Smr_dom_sf"/>
</dbReference>
<gene>
    <name evidence="3" type="ORF">MNBD_GAMMA16-719</name>
</gene>
<dbReference type="AlphaFoldDB" id="A0A3B0ZTV5"/>
<feature type="region of interest" description="Disordered" evidence="1">
    <location>
        <begin position="26"/>
        <end position="62"/>
    </location>
</feature>
<organism evidence="3">
    <name type="scientific">hydrothermal vent metagenome</name>
    <dbReference type="NCBI Taxonomy" id="652676"/>
    <lineage>
        <taxon>unclassified sequences</taxon>
        <taxon>metagenomes</taxon>
        <taxon>ecological metagenomes</taxon>
    </lineage>
</organism>
<dbReference type="Pfam" id="PF01713">
    <property type="entry name" value="Smr"/>
    <property type="match status" value="1"/>
</dbReference>
<dbReference type="SUPFAM" id="SSF160443">
    <property type="entry name" value="SMR domain-like"/>
    <property type="match status" value="1"/>
</dbReference>
<protein>
    <submittedName>
        <fullName evidence="3">Uncharacterized protein conserved in bacteria</fullName>
    </submittedName>
</protein>